<protein>
    <submittedName>
        <fullName evidence="1">Uncharacterized protein</fullName>
    </submittedName>
</protein>
<keyword evidence="2" id="KW-1185">Reference proteome</keyword>
<evidence type="ECO:0000313" key="2">
    <source>
        <dbReference type="Proteomes" id="UP000796761"/>
    </source>
</evidence>
<evidence type="ECO:0000313" key="1">
    <source>
        <dbReference type="EMBL" id="TRZ09562.1"/>
    </source>
</evidence>
<feature type="non-terminal residue" evidence="1">
    <location>
        <position position="1"/>
    </location>
</feature>
<dbReference type="EMBL" id="SWJQ01001041">
    <property type="protein sequence ID" value="TRZ09562.1"/>
    <property type="molecule type" value="Genomic_DNA"/>
</dbReference>
<gene>
    <name evidence="1" type="ORF">HGM15179_017546</name>
</gene>
<accession>A0A8K1G0U1</accession>
<organism evidence="1 2">
    <name type="scientific">Zosterops borbonicus</name>
    <dbReference type="NCBI Taxonomy" id="364589"/>
    <lineage>
        <taxon>Eukaryota</taxon>
        <taxon>Metazoa</taxon>
        <taxon>Chordata</taxon>
        <taxon>Craniata</taxon>
        <taxon>Vertebrata</taxon>
        <taxon>Euteleostomi</taxon>
        <taxon>Archelosauria</taxon>
        <taxon>Archosauria</taxon>
        <taxon>Dinosauria</taxon>
        <taxon>Saurischia</taxon>
        <taxon>Theropoda</taxon>
        <taxon>Coelurosauria</taxon>
        <taxon>Aves</taxon>
        <taxon>Neognathae</taxon>
        <taxon>Neoaves</taxon>
        <taxon>Telluraves</taxon>
        <taxon>Australaves</taxon>
        <taxon>Passeriformes</taxon>
        <taxon>Sylvioidea</taxon>
        <taxon>Zosteropidae</taxon>
        <taxon>Zosterops</taxon>
    </lineage>
</organism>
<proteinExistence type="predicted"/>
<comment type="caution">
    <text evidence="1">The sequence shown here is derived from an EMBL/GenBank/DDBJ whole genome shotgun (WGS) entry which is preliminary data.</text>
</comment>
<dbReference type="AlphaFoldDB" id="A0A8K1G0U1"/>
<dbReference type="Proteomes" id="UP000796761">
    <property type="component" value="Unassembled WGS sequence"/>
</dbReference>
<sequence length="178" mass="19558">EDLCSGKCTVMDMSVSAPVLQICNWRLYPYRLPQILTAREAKGSKVLSSSCQSFVFYISSFVEGQVYPEGLQPAQKTLSGAGEQEDVKGAAEKSCYGLTRVPNPHHLCALGDGNELNFPQANSDFPVMRTEGYKPKPGKLYFISSTFGIVRVTKMKKIRSIFVPGPLMKAKCLTSASY</sequence>
<reference evidence="1" key="1">
    <citation type="submission" date="2019-04" db="EMBL/GenBank/DDBJ databases">
        <title>Genome assembly of Zosterops borbonicus 15179.</title>
        <authorList>
            <person name="Leroy T."/>
            <person name="Anselmetti Y."/>
            <person name="Tilak M.-K."/>
            <person name="Nabholz B."/>
        </authorList>
    </citation>
    <scope>NUCLEOTIDE SEQUENCE</scope>
    <source>
        <strain evidence="1">HGM_15179</strain>
        <tissue evidence="1">Muscle</tissue>
    </source>
</reference>
<name>A0A8K1G0U1_9PASS</name>